<dbReference type="EMBL" id="AP024110">
    <property type="protein sequence ID" value="BCM25044.1"/>
    <property type="molecule type" value="Genomic_DNA"/>
</dbReference>
<evidence type="ECO:0000313" key="5">
    <source>
        <dbReference type="Proteomes" id="UP000826722"/>
    </source>
</evidence>
<dbReference type="Pfam" id="PF03938">
    <property type="entry name" value="OmpH"/>
    <property type="match status" value="1"/>
</dbReference>
<evidence type="ECO:0000256" key="2">
    <source>
        <dbReference type="PIRNR" id="PIRNR002094"/>
    </source>
</evidence>
<keyword evidence="1 3" id="KW-0732">Signal</keyword>
<dbReference type="RefSeq" id="WP_221763173.1">
    <property type="nucleotide sequence ID" value="NZ_AP024110.1"/>
</dbReference>
<dbReference type="InterPro" id="IPR024930">
    <property type="entry name" value="Skp_dom_sf"/>
</dbReference>
<dbReference type="Proteomes" id="UP000826722">
    <property type="component" value="Chromosome"/>
</dbReference>
<dbReference type="GO" id="GO:0050821">
    <property type="term" value="P:protein stabilization"/>
    <property type="evidence" value="ECO:0007669"/>
    <property type="project" value="TreeGrafter"/>
</dbReference>
<dbReference type="PANTHER" id="PTHR35089:SF1">
    <property type="entry name" value="CHAPERONE PROTEIN SKP"/>
    <property type="match status" value="1"/>
</dbReference>
<dbReference type="AlphaFoldDB" id="A0A8D5GE84"/>
<name>A0A8D5GE84_9PROT</name>
<feature type="signal peptide" evidence="3">
    <location>
        <begin position="1"/>
        <end position="25"/>
    </location>
</feature>
<keyword evidence="5" id="KW-1185">Reference proteome</keyword>
<dbReference type="Gene3D" id="3.30.910.20">
    <property type="entry name" value="Skp domain"/>
    <property type="match status" value="1"/>
</dbReference>
<dbReference type="SUPFAM" id="SSF111384">
    <property type="entry name" value="OmpH-like"/>
    <property type="match status" value="1"/>
</dbReference>
<gene>
    <name evidence="4" type="ORF">ZMTM_13030</name>
</gene>
<dbReference type="PIRSF" id="PIRSF002094">
    <property type="entry name" value="OMP26_Skp"/>
    <property type="match status" value="1"/>
</dbReference>
<sequence length="172" mass="19152">MNQLFRNLLVLALCAASLNAGHAIAAAGDIKVGYVQVDKILQEAPQTAESGKKLEKEFGPRSQDLDKLQKQIKDLDASIDKDALTLSDTDKRNRERDSANMKIEFQRKQRELREDVNLRKNEELAALQDRINKAVSSVAEAEHYDLVVYGGVAFASKQVDITDKVLKSLGKK</sequence>
<accession>A0A8D5GE84</accession>
<comment type="similarity">
    <text evidence="2">Belongs to the skp family.</text>
</comment>
<proteinExistence type="inferred from homology"/>
<dbReference type="GO" id="GO:0051082">
    <property type="term" value="F:unfolded protein binding"/>
    <property type="evidence" value="ECO:0007669"/>
    <property type="project" value="InterPro"/>
</dbReference>
<evidence type="ECO:0000313" key="4">
    <source>
        <dbReference type="EMBL" id="BCM25044.1"/>
    </source>
</evidence>
<feature type="chain" id="PRO_5034081947" evidence="3">
    <location>
        <begin position="26"/>
        <end position="172"/>
    </location>
</feature>
<dbReference type="GO" id="GO:0005829">
    <property type="term" value="C:cytosol"/>
    <property type="evidence" value="ECO:0007669"/>
    <property type="project" value="TreeGrafter"/>
</dbReference>
<organism evidence="4 5">
    <name type="scientific">Methyloradius palustris</name>
    <dbReference type="NCBI Taxonomy" id="2778876"/>
    <lineage>
        <taxon>Bacteria</taxon>
        <taxon>Pseudomonadati</taxon>
        <taxon>Pseudomonadota</taxon>
        <taxon>Betaproteobacteria</taxon>
        <taxon>Nitrosomonadales</taxon>
        <taxon>Methylophilaceae</taxon>
        <taxon>Methyloradius</taxon>
    </lineage>
</organism>
<dbReference type="InterPro" id="IPR005632">
    <property type="entry name" value="Chaperone_Skp"/>
</dbReference>
<reference evidence="4" key="1">
    <citation type="journal article" date="2021" name="Arch. Microbiol.">
        <title>Methyloradius palustris gen. nov., sp. nov., a methanol-oxidizing bacterium isolated from snow.</title>
        <authorList>
            <person name="Miyadera T."/>
            <person name="Kojima H."/>
            <person name="Fukui M."/>
        </authorList>
    </citation>
    <scope>NUCLEOTIDE SEQUENCE</scope>
    <source>
        <strain evidence="4">Zm11</strain>
    </source>
</reference>
<evidence type="ECO:0000256" key="1">
    <source>
        <dbReference type="ARBA" id="ARBA00022729"/>
    </source>
</evidence>
<dbReference type="SMART" id="SM00935">
    <property type="entry name" value="OmpH"/>
    <property type="match status" value="1"/>
</dbReference>
<evidence type="ECO:0000256" key="3">
    <source>
        <dbReference type="SAM" id="SignalP"/>
    </source>
</evidence>
<protein>
    <submittedName>
        <fullName evidence="4">Outer membrane protein chaperone</fullName>
    </submittedName>
</protein>
<dbReference type="KEGG" id="mpau:ZMTM_13030"/>
<dbReference type="PANTHER" id="PTHR35089">
    <property type="entry name" value="CHAPERONE PROTEIN SKP"/>
    <property type="match status" value="1"/>
</dbReference>